<protein>
    <submittedName>
        <fullName evidence="2">Uncharacterized protein</fullName>
    </submittedName>
</protein>
<keyword evidence="1" id="KW-0472">Membrane</keyword>
<dbReference type="Proteomes" id="UP000299102">
    <property type="component" value="Unassembled WGS sequence"/>
</dbReference>
<keyword evidence="3" id="KW-1185">Reference proteome</keyword>
<gene>
    <name evidence="2" type="ORF">EVAR_4384_1</name>
</gene>
<evidence type="ECO:0000256" key="1">
    <source>
        <dbReference type="SAM" id="Phobius"/>
    </source>
</evidence>
<sequence length="143" mass="15925">MPLAPAAPVTNSFCRVHYFIFSSCRAACAGGHFSRLSYARDTLADAVLEKPSAGPMKNFIVQYEESRSLSLHLLLCFNIVLFNNAVMYFIYAGYSSVRKPIIHARTRVRRAKCLPLFGAAAAAGRQTWVERRHRGRLFAVAAV</sequence>
<keyword evidence="1" id="KW-1133">Transmembrane helix</keyword>
<feature type="transmembrane region" description="Helical" evidence="1">
    <location>
        <begin position="69"/>
        <end position="91"/>
    </location>
</feature>
<accession>A0A4C1T074</accession>
<reference evidence="2 3" key="1">
    <citation type="journal article" date="2019" name="Commun. Biol.">
        <title>The bagworm genome reveals a unique fibroin gene that provides high tensile strength.</title>
        <authorList>
            <person name="Kono N."/>
            <person name="Nakamura H."/>
            <person name="Ohtoshi R."/>
            <person name="Tomita M."/>
            <person name="Numata K."/>
            <person name="Arakawa K."/>
        </authorList>
    </citation>
    <scope>NUCLEOTIDE SEQUENCE [LARGE SCALE GENOMIC DNA]</scope>
</reference>
<name>A0A4C1T074_EUMVA</name>
<dbReference type="AlphaFoldDB" id="A0A4C1T074"/>
<comment type="caution">
    <text evidence="2">The sequence shown here is derived from an EMBL/GenBank/DDBJ whole genome shotgun (WGS) entry which is preliminary data.</text>
</comment>
<evidence type="ECO:0000313" key="2">
    <source>
        <dbReference type="EMBL" id="GBP06940.1"/>
    </source>
</evidence>
<keyword evidence="1" id="KW-0812">Transmembrane</keyword>
<evidence type="ECO:0000313" key="3">
    <source>
        <dbReference type="Proteomes" id="UP000299102"/>
    </source>
</evidence>
<proteinExistence type="predicted"/>
<dbReference type="EMBL" id="BGZK01000024">
    <property type="protein sequence ID" value="GBP06940.1"/>
    <property type="molecule type" value="Genomic_DNA"/>
</dbReference>
<organism evidence="2 3">
    <name type="scientific">Eumeta variegata</name>
    <name type="common">Bagworm moth</name>
    <name type="synonym">Eumeta japonica</name>
    <dbReference type="NCBI Taxonomy" id="151549"/>
    <lineage>
        <taxon>Eukaryota</taxon>
        <taxon>Metazoa</taxon>
        <taxon>Ecdysozoa</taxon>
        <taxon>Arthropoda</taxon>
        <taxon>Hexapoda</taxon>
        <taxon>Insecta</taxon>
        <taxon>Pterygota</taxon>
        <taxon>Neoptera</taxon>
        <taxon>Endopterygota</taxon>
        <taxon>Lepidoptera</taxon>
        <taxon>Glossata</taxon>
        <taxon>Ditrysia</taxon>
        <taxon>Tineoidea</taxon>
        <taxon>Psychidae</taxon>
        <taxon>Oiketicinae</taxon>
        <taxon>Eumeta</taxon>
    </lineage>
</organism>